<feature type="region of interest" description="Disordered" evidence="1">
    <location>
        <begin position="96"/>
        <end position="187"/>
    </location>
</feature>
<feature type="compositionally biased region" description="Basic and acidic residues" evidence="1">
    <location>
        <begin position="392"/>
        <end position="405"/>
    </location>
</feature>
<protein>
    <submittedName>
        <fullName evidence="4">Uncharacterized protein</fullName>
    </submittedName>
</protein>
<dbReference type="OMA" id="RENQMAC"/>
<feature type="compositionally biased region" description="Low complexity" evidence="1">
    <location>
        <begin position="177"/>
        <end position="187"/>
    </location>
</feature>
<keyword evidence="3" id="KW-1185">Reference proteome</keyword>
<feature type="compositionally biased region" description="Polar residues" evidence="1">
    <location>
        <begin position="241"/>
        <end position="253"/>
    </location>
</feature>
<reference evidence="4" key="1">
    <citation type="submission" date="2020-12" db="UniProtKB">
        <authorList>
            <consortium name="WormBaseParasite"/>
        </authorList>
    </citation>
    <scope>IDENTIFICATION</scope>
    <source>
        <strain evidence="4">MHco3</strain>
    </source>
</reference>
<name>A0A7I4YA47_HAECO</name>
<feature type="compositionally biased region" description="Polar residues" evidence="1">
    <location>
        <begin position="338"/>
        <end position="356"/>
    </location>
</feature>
<accession>A0A7I4YA47</accession>
<organism evidence="3 4">
    <name type="scientific">Haemonchus contortus</name>
    <name type="common">Barber pole worm</name>
    <dbReference type="NCBI Taxonomy" id="6289"/>
    <lineage>
        <taxon>Eukaryota</taxon>
        <taxon>Metazoa</taxon>
        <taxon>Ecdysozoa</taxon>
        <taxon>Nematoda</taxon>
        <taxon>Chromadorea</taxon>
        <taxon>Rhabditida</taxon>
        <taxon>Rhabditina</taxon>
        <taxon>Rhabditomorpha</taxon>
        <taxon>Strongyloidea</taxon>
        <taxon>Trichostrongylidae</taxon>
        <taxon>Haemonchus</taxon>
    </lineage>
</organism>
<feature type="compositionally biased region" description="Polar residues" evidence="1">
    <location>
        <begin position="303"/>
        <end position="323"/>
    </location>
</feature>
<evidence type="ECO:0000256" key="2">
    <source>
        <dbReference type="SAM" id="Phobius"/>
    </source>
</evidence>
<evidence type="ECO:0000256" key="1">
    <source>
        <dbReference type="SAM" id="MobiDB-lite"/>
    </source>
</evidence>
<feature type="compositionally biased region" description="Basic and acidic residues" evidence="1">
    <location>
        <begin position="154"/>
        <end position="164"/>
    </location>
</feature>
<dbReference type="WBParaSite" id="HCON_00066140-00001">
    <property type="protein sequence ID" value="HCON_00066140-00001"/>
    <property type="gene ID" value="HCON_00066140"/>
</dbReference>
<dbReference type="OrthoDB" id="5864843at2759"/>
<feature type="compositionally biased region" description="Pro residues" evidence="1">
    <location>
        <begin position="110"/>
        <end position="137"/>
    </location>
</feature>
<sequence>MPGMKSSPLRNSLTWFKHGCCVPSNTVLWLIIVLFIFTIFLFVCCCLTITFTRWMHVRTIRNKCDLLKLKYKEEGRSRKEMDLRMKEFAMRPIHTHHFHQNGRPRKHRPPAPAPPPVIDAPPPPPNLNLPVEAPPAGLPGLFTGFTPLSSADGVDQKQSKEPSPDTKTGSSAPLAFSSTPSAPGTSGTTIVEEVAMERRDVAATAHAIASSKVPITHQVPFPGVLLVKKDKEKSSAEWPSIASSESKTATTGSSRDKGVPGKLGRDTAPLQRLSSESDGLKRPSKTGTGRSRGTNGVPKRMRTTPSLPVGSRTTTSKPSSQSFFPYWTGRRRMCSVVGPNTTSTGTTRGSKMVSTEKSTWGPTGGTSSSSKPSSKPRTPSTKRPPEPPADVYELRRRMERARENQRACGAVMEEPSRGQGTSTQSPFVHDITSRSSAGTEPPAPYQHLRDRIEKDRTRDGRGSGVIRF</sequence>
<evidence type="ECO:0000313" key="4">
    <source>
        <dbReference type="WBParaSite" id="HCON_00066140-00001"/>
    </source>
</evidence>
<evidence type="ECO:0000313" key="3">
    <source>
        <dbReference type="Proteomes" id="UP000025227"/>
    </source>
</evidence>
<feature type="compositionally biased region" description="Polar residues" evidence="1">
    <location>
        <begin position="285"/>
        <end position="294"/>
    </location>
</feature>
<keyword evidence="2" id="KW-0472">Membrane</keyword>
<dbReference type="Proteomes" id="UP000025227">
    <property type="component" value="Unplaced"/>
</dbReference>
<feature type="compositionally biased region" description="Basic residues" evidence="1">
    <location>
        <begin position="96"/>
        <end position="109"/>
    </location>
</feature>
<feature type="compositionally biased region" description="Basic and acidic residues" evidence="1">
    <location>
        <begin position="254"/>
        <end position="265"/>
    </location>
</feature>
<keyword evidence="2" id="KW-0812">Transmembrane</keyword>
<feature type="compositionally biased region" description="Basic and acidic residues" evidence="1">
    <location>
        <begin position="447"/>
        <end position="461"/>
    </location>
</feature>
<feature type="compositionally biased region" description="Low complexity" evidence="1">
    <location>
        <begin position="357"/>
        <end position="381"/>
    </location>
</feature>
<feature type="transmembrane region" description="Helical" evidence="2">
    <location>
        <begin position="27"/>
        <end position="51"/>
    </location>
</feature>
<keyword evidence="2" id="KW-1133">Transmembrane helix</keyword>
<feature type="region of interest" description="Disordered" evidence="1">
    <location>
        <begin position="232"/>
        <end position="468"/>
    </location>
</feature>
<dbReference type="AlphaFoldDB" id="A0A7I4YA47"/>
<proteinExistence type="predicted"/>